<sequence>MGRVKAAWQAEYERTFPADIEFDEWVESMETKIKLAVTKKTKIVLHKNNTEEYSPYITINS</sequence>
<reference evidence="1" key="1">
    <citation type="submission" date="2020-05" db="EMBL/GenBank/DDBJ databases">
        <authorList>
            <person name="Chiriac C."/>
            <person name="Salcher M."/>
            <person name="Ghai R."/>
            <person name="Kavagutti S V."/>
        </authorList>
    </citation>
    <scope>NUCLEOTIDE SEQUENCE</scope>
</reference>
<proteinExistence type="predicted"/>
<accession>A0A6J7WGP9</accession>
<protein>
    <submittedName>
        <fullName evidence="1">Uncharacterized protein</fullName>
    </submittedName>
</protein>
<gene>
    <name evidence="1" type="ORF">UFOVP190_181</name>
</gene>
<evidence type="ECO:0000313" key="1">
    <source>
        <dbReference type="EMBL" id="CAB5214591.1"/>
    </source>
</evidence>
<dbReference type="EMBL" id="LR798243">
    <property type="protein sequence ID" value="CAB5214591.1"/>
    <property type="molecule type" value="Genomic_DNA"/>
</dbReference>
<name>A0A6J7WGP9_9CAUD</name>
<organism evidence="1">
    <name type="scientific">uncultured Caudovirales phage</name>
    <dbReference type="NCBI Taxonomy" id="2100421"/>
    <lineage>
        <taxon>Viruses</taxon>
        <taxon>Duplodnaviria</taxon>
        <taxon>Heunggongvirae</taxon>
        <taxon>Uroviricota</taxon>
        <taxon>Caudoviricetes</taxon>
        <taxon>Peduoviridae</taxon>
        <taxon>Maltschvirus</taxon>
        <taxon>Maltschvirus maltsch</taxon>
    </lineage>
</organism>